<keyword evidence="2" id="KW-1185">Reference proteome</keyword>
<protein>
    <submittedName>
        <fullName evidence="1">Uncharacterized protein</fullName>
    </submittedName>
</protein>
<dbReference type="Proteomes" id="UP000356253">
    <property type="component" value="Unassembled WGS sequence"/>
</dbReference>
<sequence length="216" mass="24923">MKLVIQLLLWVVIGVLGYFTFNSVYEPIQFNKVRDKRYQKVIDKLKDIRQAELAHKTITGRFSGNFDSLVTFIDTAEFTVTQRRDTTILDEERTKQLGVDQYKSKVLIDTLGYTPVKDSLFKNSDRYKEMMFIPYTDNKKFDLEAGKTYKNGNYIPVFEVKVDKSLILEDQDKDLVAQEKQTVAVDGVNGEYIQVGSMSEVNTKGNWPKVFGDNDE</sequence>
<accession>A0AC61Y7X7</accession>
<reference evidence="1" key="1">
    <citation type="submission" date="2019-09" db="EMBL/GenBank/DDBJ databases">
        <authorList>
            <person name="Rodrigo-Torres L."/>
            <person name="Arahal R. D."/>
            <person name="Lucena T."/>
        </authorList>
    </citation>
    <scope>NUCLEOTIDE SEQUENCE</scope>
    <source>
        <strain evidence="1">ISS653</strain>
    </source>
</reference>
<comment type="caution">
    <text evidence="1">The sequence shown here is derived from an EMBL/GenBank/DDBJ whole genome shotgun (WGS) entry which is preliminary data.</text>
</comment>
<evidence type="ECO:0000313" key="2">
    <source>
        <dbReference type="Proteomes" id="UP000356253"/>
    </source>
</evidence>
<gene>
    <name evidence="1" type="ORF">FVB9532_01552</name>
</gene>
<evidence type="ECO:0000313" key="1">
    <source>
        <dbReference type="EMBL" id="VVV00283.1"/>
    </source>
</evidence>
<organism evidence="1 2">
    <name type="scientific">Mesonia oceanica</name>
    <dbReference type="NCBI Taxonomy" id="2687242"/>
    <lineage>
        <taxon>Bacteria</taxon>
        <taxon>Pseudomonadati</taxon>
        <taxon>Bacteroidota</taxon>
        <taxon>Flavobacteriia</taxon>
        <taxon>Flavobacteriales</taxon>
        <taxon>Flavobacteriaceae</taxon>
        <taxon>Mesonia</taxon>
    </lineage>
</organism>
<proteinExistence type="predicted"/>
<dbReference type="EMBL" id="CABVMM010000005">
    <property type="protein sequence ID" value="VVV00283.1"/>
    <property type="molecule type" value="Genomic_DNA"/>
</dbReference>
<name>A0AC61Y7X7_9FLAO</name>